<dbReference type="SUPFAM" id="SSF52540">
    <property type="entry name" value="P-loop containing nucleoside triphosphate hydrolases"/>
    <property type="match status" value="1"/>
</dbReference>
<dbReference type="InterPro" id="IPR003593">
    <property type="entry name" value="AAA+_ATPase"/>
</dbReference>
<dbReference type="Gene3D" id="3.40.50.300">
    <property type="entry name" value="P-loop containing nucleotide triphosphate hydrolases"/>
    <property type="match status" value="1"/>
</dbReference>
<feature type="compositionally biased region" description="Low complexity" evidence="1">
    <location>
        <begin position="29"/>
        <end position="40"/>
    </location>
</feature>
<dbReference type="GO" id="GO:0016887">
    <property type="term" value="F:ATP hydrolysis activity"/>
    <property type="evidence" value="ECO:0007669"/>
    <property type="project" value="InterPro"/>
</dbReference>
<dbReference type="SMART" id="SM00382">
    <property type="entry name" value="AAA"/>
    <property type="match status" value="1"/>
</dbReference>
<keyword evidence="3" id="KW-0378">Hydrolase</keyword>
<dbReference type="InterPro" id="IPR027417">
    <property type="entry name" value="P-loop_NTPase"/>
</dbReference>
<name>A0A2H3J3F8_WOLCO</name>
<proteinExistence type="predicted"/>
<protein>
    <submittedName>
        <fullName evidence="3">Nucleoside triphosphate hydrolase protein</fullName>
    </submittedName>
</protein>
<evidence type="ECO:0000313" key="3">
    <source>
        <dbReference type="EMBL" id="PCH36706.1"/>
    </source>
</evidence>
<dbReference type="OrthoDB" id="10042665at2759"/>
<keyword evidence="4" id="KW-1185">Reference proteome</keyword>
<evidence type="ECO:0000259" key="2">
    <source>
        <dbReference type="SMART" id="SM00382"/>
    </source>
</evidence>
<dbReference type="Proteomes" id="UP000218811">
    <property type="component" value="Unassembled WGS sequence"/>
</dbReference>
<dbReference type="STRING" id="742152.A0A2H3J3F8"/>
<sequence>MQRYLSLRHPSRRPSLPVTVEGTSAQNSDATDTNADAADTNADEKSELTKTGIPTATTAALPTEPSTKVKRVDNYYSSWSRTWKYRNTGARVVPEMQRSAGDATTDPWAAYCFVVVRTIPRDPNDDPTFKVTVKSAYLREVCKDVMQVVDGLSWNAEPLEISPQLLVAFHPHFTTYHAELQAKPMPTPSERACLDAVSALLRYLETDYRSTLARIRNLTAHGEITFDLLYALLVPRTILITSCPSTGAPLALRLRSASLVHTLTSAFYDVVCESIDAIDFESDVGTQGSVDATLRRTGGGRTIGRVESRVLLVKFNGTVKIASLDAYPLDFHPDSKEQKRQLIERGRKWVSMMGVRHVYYRGRGAFAVSGGRCKRYAKFNIDSRVMVDRGDTRFANIIEIVPSMLQIDEIDITDEELMLTTPVIYGFSLSDKLWLELNIQHIELIRWNPHAFANLVLPGARRALLQSLVEAHNAELGFDDFVPGKGAGLVINLFGPPGVGKTLSAEATSEHVKRPLYVVGGGDLGTHAEGVDARLKEVFEVATRWRAIVLIDEADVFLERRSMHDLKRNAMVAVFLRHVEYYRGILFLTTNRIKAFDEAFLSRIHVALHFTHLSKEAKAQVWRAFLLKAGMAESELDDAMVNVLAKREINGRQIKNATRTAHSLAVSRSERLRLSHILETLDAMEAFAEEFAAVSPR</sequence>
<feature type="domain" description="AAA+ ATPase" evidence="2">
    <location>
        <begin position="487"/>
        <end position="616"/>
    </location>
</feature>
<reference evidence="3 4" key="1">
    <citation type="journal article" date="2012" name="Science">
        <title>The Paleozoic origin of enzymatic lignin decomposition reconstructed from 31 fungal genomes.</title>
        <authorList>
            <person name="Floudas D."/>
            <person name="Binder M."/>
            <person name="Riley R."/>
            <person name="Barry K."/>
            <person name="Blanchette R.A."/>
            <person name="Henrissat B."/>
            <person name="Martinez A.T."/>
            <person name="Otillar R."/>
            <person name="Spatafora J.W."/>
            <person name="Yadav J.S."/>
            <person name="Aerts A."/>
            <person name="Benoit I."/>
            <person name="Boyd A."/>
            <person name="Carlson A."/>
            <person name="Copeland A."/>
            <person name="Coutinho P.M."/>
            <person name="de Vries R.P."/>
            <person name="Ferreira P."/>
            <person name="Findley K."/>
            <person name="Foster B."/>
            <person name="Gaskell J."/>
            <person name="Glotzer D."/>
            <person name="Gorecki P."/>
            <person name="Heitman J."/>
            <person name="Hesse C."/>
            <person name="Hori C."/>
            <person name="Igarashi K."/>
            <person name="Jurgens J.A."/>
            <person name="Kallen N."/>
            <person name="Kersten P."/>
            <person name="Kohler A."/>
            <person name="Kuees U."/>
            <person name="Kumar T.K.A."/>
            <person name="Kuo A."/>
            <person name="LaButti K."/>
            <person name="Larrondo L.F."/>
            <person name="Lindquist E."/>
            <person name="Ling A."/>
            <person name="Lombard V."/>
            <person name="Lucas S."/>
            <person name="Lundell T."/>
            <person name="Martin R."/>
            <person name="McLaughlin D.J."/>
            <person name="Morgenstern I."/>
            <person name="Morin E."/>
            <person name="Murat C."/>
            <person name="Nagy L.G."/>
            <person name="Nolan M."/>
            <person name="Ohm R.A."/>
            <person name="Patyshakuliyeva A."/>
            <person name="Rokas A."/>
            <person name="Ruiz-Duenas F.J."/>
            <person name="Sabat G."/>
            <person name="Salamov A."/>
            <person name="Samejima M."/>
            <person name="Schmutz J."/>
            <person name="Slot J.C."/>
            <person name="St John F."/>
            <person name="Stenlid J."/>
            <person name="Sun H."/>
            <person name="Sun S."/>
            <person name="Syed K."/>
            <person name="Tsang A."/>
            <person name="Wiebenga A."/>
            <person name="Young D."/>
            <person name="Pisabarro A."/>
            <person name="Eastwood D.C."/>
            <person name="Martin F."/>
            <person name="Cullen D."/>
            <person name="Grigoriev I.V."/>
            <person name="Hibbett D.S."/>
        </authorList>
    </citation>
    <scope>NUCLEOTIDE SEQUENCE [LARGE SCALE GENOMIC DNA]</scope>
    <source>
        <strain evidence="3 4">MD-104</strain>
    </source>
</reference>
<evidence type="ECO:0000256" key="1">
    <source>
        <dbReference type="SAM" id="MobiDB-lite"/>
    </source>
</evidence>
<feature type="region of interest" description="Disordered" evidence="1">
    <location>
        <begin position="1"/>
        <end position="51"/>
    </location>
</feature>
<dbReference type="OMA" id="LHRNAMV"/>
<dbReference type="Pfam" id="PF00004">
    <property type="entry name" value="AAA"/>
    <property type="match status" value="1"/>
</dbReference>
<gene>
    <name evidence="3" type="ORF">WOLCODRAFT_146373</name>
</gene>
<dbReference type="InterPro" id="IPR054289">
    <property type="entry name" value="DUF7025"/>
</dbReference>
<dbReference type="EMBL" id="KB467887">
    <property type="protein sequence ID" value="PCH36706.1"/>
    <property type="molecule type" value="Genomic_DNA"/>
</dbReference>
<dbReference type="GO" id="GO:0005524">
    <property type="term" value="F:ATP binding"/>
    <property type="evidence" value="ECO:0007669"/>
    <property type="project" value="InterPro"/>
</dbReference>
<dbReference type="PANTHER" id="PTHR46411:SF3">
    <property type="entry name" value="AAA+ ATPASE DOMAIN-CONTAINING PROTEIN"/>
    <property type="match status" value="1"/>
</dbReference>
<accession>A0A2H3J3F8</accession>
<organism evidence="3 4">
    <name type="scientific">Wolfiporia cocos (strain MD-104)</name>
    <name type="common">Brown rot fungus</name>
    <dbReference type="NCBI Taxonomy" id="742152"/>
    <lineage>
        <taxon>Eukaryota</taxon>
        <taxon>Fungi</taxon>
        <taxon>Dikarya</taxon>
        <taxon>Basidiomycota</taxon>
        <taxon>Agaricomycotina</taxon>
        <taxon>Agaricomycetes</taxon>
        <taxon>Polyporales</taxon>
        <taxon>Phaeolaceae</taxon>
        <taxon>Wolfiporia</taxon>
    </lineage>
</organism>
<evidence type="ECO:0000313" key="4">
    <source>
        <dbReference type="Proteomes" id="UP000218811"/>
    </source>
</evidence>
<dbReference type="AlphaFoldDB" id="A0A2H3J3F8"/>
<dbReference type="PANTHER" id="PTHR46411">
    <property type="entry name" value="FAMILY ATPASE, PUTATIVE-RELATED"/>
    <property type="match status" value="1"/>
</dbReference>
<dbReference type="InterPro" id="IPR003959">
    <property type="entry name" value="ATPase_AAA_core"/>
</dbReference>
<dbReference type="CDD" id="cd19481">
    <property type="entry name" value="RecA-like_protease"/>
    <property type="match status" value="1"/>
</dbReference>
<dbReference type="Pfam" id="PF22942">
    <property type="entry name" value="DUF7025"/>
    <property type="match status" value="1"/>
</dbReference>